<dbReference type="Proteomes" id="UP001139981">
    <property type="component" value="Unassembled WGS sequence"/>
</dbReference>
<comment type="caution">
    <text evidence="1">The sequence shown here is derived from an EMBL/GenBank/DDBJ whole genome shotgun (WGS) entry which is preliminary data.</text>
</comment>
<keyword evidence="2" id="KW-1185">Reference proteome</keyword>
<evidence type="ECO:0000313" key="1">
    <source>
        <dbReference type="EMBL" id="KAJ2884182.1"/>
    </source>
</evidence>
<reference evidence="1" key="1">
    <citation type="submission" date="2022-07" db="EMBL/GenBank/DDBJ databases">
        <title>Phylogenomic reconstructions and comparative analyses of Kickxellomycotina fungi.</title>
        <authorList>
            <person name="Reynolds N.K."/>
            <person name="Stajich J.E."/>
            <person name="Barry K."/>
            <person name="Grigoriev I.V."/>
            <person name="Crous P."/>
            <person name="Smith M.E."/>
        </authorList>
    </citation>
    <scope>NUCLEOTIDE SEQUENCE</scope>
    <source>
        <strain evidence="1">CBS 190363</strain>
    </source>
</reference>
<dbReference type="EMBL" id="JANBVB010002557">
    <property type="protein sequence ID" value="KAJ2884182.1"/>
    <property type="molecule type" value="Genomic_DNA"/>
</dbReference>
<gene>
    <name evidence="1" type="primary">TXNDC8</name>
    <name evidence="1" type="ORF">IWW38_005456</name>
</gene>
<accession>A0ACC1LWJ3</accession>
<sequence>MSVITVTNKDHFAKLLKENPKVAVDFTATWCGPCKVIGPKFAKLAAEYPDVTFLKVDVDEVSEVAQDQKITAMPTFQFFVEGKQSDSHKAVIGANVATLTAALDGLKKVDVAKSAAKVAPAAATPAKKPEDAAAPAPAAAPVPAPAAEQPKKDVVVEQPKKDVVVDTDKAPAAAPAA</sequence>
<evidence type="ECO:0000313" key="2">
    <source>
        <dbReference type="Proteomes" id="UP001139981"/>
    </source>
</evidence>
<name>A0ACC1LWJ3_9FUNG</name>
<proteinExistence type="predicted"/>
<protein>
    <submittedName>
        <fullName evidence="1">Glycerol ether metabolic process</fullName>
    </submittedName>
</protein>
<organism evidence="1 2">
    <name type="scientific">Coemansia aciculifera</name>
    <dbReference type="NCBI Taxonomy" id="417176"/>
    <lineage>
        <taxon>Eukaryota</taxon>
        <taxon>Fungi</taxon>
        <taxon>Fungi incertae sedis</taxon>
        <taxon>Zoopagomycota</taxon>
        <taxon>Kickxellomycotina</taxon>
        <taxon>Kickxellomycetes</taxon>
        <taxon>Kickxellales</taxon>
        <taxon>Kickxellaceae</taxon>
        <taxon>Coemansia</taxon>
    </lineage>
</organism>